<evidence type="ECO:0000313" key="2">
    <source>
        <dbReference type="EMBL" id="KAK9107169.1"/>
    </source>
</evidence>
<keyword evidence="3" id="KW-1185">Reference proteome</keyword>
<evidence type="ECO:0000256" key="1">
    <source>
        <dbReference type="SAM" id="MobiDB-lite"/>
    </source>
</evidence>
<feature type="compositionally biased region" description="Basic and acidic residues" evidence="1">
    <location>
        <begin position="86"/>
        <end position="99"/>
    </location>
</feature>
<dbReference type="Proteomes" id="UP001420932">
    <property type="component" value="Unassembled WGS sequence"/>
</dbReference>
<protein>
    <submittedName>
        <fullName evidence="2">Uncharacterized protein</fullName>
    </submittedName>
</protein>
<gene>
    <name evidence="2" type="ORF">Syun_023180</name>
</gene>
<proteinExistence type="predicted"/>
<accession>A0AAP0FN35</accession>
<sequence length="164" mass="18284">MGIPKRMEVLDMWRDVVGQAATLDVENLCVPVARGRRHPTYLCRGHGCVVEGVGRVFKEGRGRGRLKEQLCWCWREGGGDGAGFGQRDRPAVETEERQLRSGRGAEQGAEAGVSTSSGSREIHHCHRRLRQGCADRPAGVRGAAAPGHKTCQRWRRRRRLVKFC</sequence>
<name>A0AAP0FN35_9MAGN</name>
<evidence type="ECO:0000313" key="3">
    <source>
        <dbReference type="Proteomes" id="UP001420932"/>
    </source>
</evidence>
<organism evidence="2 3">
    <name type="scientific">Stephania yunnanensis</name>
    <dbReference type="NCBI Taxonomy" id="152371"/>
    <lineage>
        <taxon>Eukaryota</taxon>
        <taxon>Viridiplantae</taxon>
        <taxon>Streptophyta</taxon>
        <taxon>Embryophyta</taxon>
        <taxon>Tracheophyta</taxon>
        <taxon>Spermatophyta</taxon>
        <taxon>Magnoliopsida</taxon>
        <taxon>Ranunculales</taxon>
        <taxon>Menispermaceae</taxon>
        <taxon>Menispermoideae</taxon>
        <taxon>Cissampelideae</taxon>
        <taxon>Stephania</taxon>
    </lineage>
</organism>
<comment type="caution">
    <text evidence="2">The sequence shown here is derived from an EMBL/GenBank/DDBJ whole genome shotgun (WGS) entry which is preliminary data.</text>
</comment>
<reference evidence="2 3" key="1">
    <citation type="submission" date="2024-01" db="EMBL/GenBank/DDBJ databases">
        <title>Genome assemblies of Stephania.</title>
        <authorList>
            <person name="Yang L."/>
        </authorList>
    </citation>
    <scope>NUCLEOTIDE SEQUENCE [LARGE SCALE GENOMIC DNA]</scope>
    <source>
        <strain evidence="2">YNDBR</strain>
        <tissue evidence="2">Leaf</tissue>
    </source>
</reference>
<feature type="region of interest" description="Disordered" evidence="1">
    <location>
        <begin position="84"/>
        <end position="121"/>
    </location>
</feature>
<dbReference type="EMBL" id="JBBNAF010000010">
    <property type="protein sequence ID" value="KAK9107169.1"/>
    <property type="molecule type" value="Genomic_DNA"/>
</dbReference>
<dbReference type="AlphaFoldDB" id="A0AAP0FN35"/>